<gene>
    <name evidence="4" type="ORF">SAMN04487974_1075</name>
</gene>
<dbReference type="Gene3D" id="3.40.50.1820">
    <property type="entry name" value="alpha/beta hydrolase"/>
    <property type="match status" value="1"/>
</dbReference>
<keyword evidence="2" id="KW-0732">Signal</keyword>
<sequence length="298" mass="32161">MTLSRRHFIGSVGALALGSSLLSSPAHAVSLMDPFNLPTAVDNGVVKIGDGIPYAGGPRGKLDVYVQQNPKANAPVVMFIYGGGWSRGERWEYDFVGRALASRGFVVVIPDYRLVPEVTYPAFLYDVAVAAKWVEDNISTFGGNREKFFLAGHSAGAYNAVMLGLDPAFLRDAGSTLTVRGVAGLAGPYDFYPFEFNEVREAFGYAPNPEGTQPIRLVTSAAPPMFLATGNLDLIVKTDNTTALAARLRENMVPVDERYYDGIGHMEIVTALGAMLRWRAPVLDDIVNFYASLGALDA</sequence>
<dbReference type="EMBL" id="FNCS01000007">
    <property type="protein sequence ID" value="SDG73349.1"/>
    <property type="molecule type" value="Genomic_DNA"/>
</dbReference>
<name>A0A1G7WN84_9HYPH</name>
<evidence type="ECO:0000256" key="1">
    <source>
        <dbReference type="ARBA" id="ARBA00022801"/>
    </source>
</evidence>
<keyword evidence="5" id="KW-1185">Reference proteome</keyword>
<dbReference type="PROSITE" id="PS51318">
    <property type="entry name" value="TAT"/>
    <property type="match status" value="1"/>
</dbReference>
<keyword evidence="1" id="KW-0378">Hydrolase</keyword>
<evidence type="ECO:0000313" key="5">
    <source>
        <dbReference type="Proteomes" id="UP000199495"/>
    </source>
</evidence>
<dbReference type="STRING" id="440168.SAMN04487974_1075"/>
<dbReference type="InterPro" id="IPR049492">
    <property type="entry name" value="BD-FAE-like_dom"/>
</dbReference>
<dbReference type="InterPro" id="IPR006311">
    <property type="entry name" value="TAT_signal"/>
</dbReference>
<evidence type="ECO:0000256" key="2">
    <source>
        <dbReference type="SAM" id="SignalP"/>
    </source>
</evidence>
<dbReference type="RefSeq" id="WP_244505043.1">
    <property type="nucleotide sequence ID" value="NZ_FNCS01000007.1"/>
</dbReference>
<dbReference type="Proteomes" id="UP000199495">
    <property type="component" value="Unassembled WGS sequence"/>
</dbReference>
<feature type="domain" description="BD-FAE-like" evidence="3">
    <location>
        <begin position="62"/>
        <end position="248"/>
    </location>
</feature>
<dbReference type="SUPFAM" id="SSF53474">
    <property type="entry name" value="alpha/beta-Hydrolases"/>
    <property type="match status" value="1"/>
</dbReference>
<feature type="signal peptide" evidence="2">
    <location>
        <begin position="1"/>
        <end position="28"/>
    </location>
</feature>
<evidence type="ECO:0000313" key="4">
    <source>
        <dbReference type="EMBL" id="SDG73349.1"/>
    </source>
</evidence>
<dbReference type="PANTHER" id="PTHR48081:SF33">
    <property type="entry name" value="KYNURENINE FORMAMIDASE"/>
    <property type="match status" value="1"/>
</dbReference>
<reference evidence="4 5" key="1">
    <citation type="submission" date="2016-10" db="EMBL/GenBank/DDBJ databases">
        <authorList>
            <person name="de Groot N.N."/>
        </authorList>
    </citation>
    <scope>NUCLEOTIDE SEQUENCE [LARGE SCALE GENOMIC DNA]</scope>
    <source>
        <strain evidence="4 5">CGMCC 1.10267</strain>
    </source>
</reference>
<organism evidence="4 5">
    <name type="scientific">Pelagibacterium luteolum</name>
    <dbReference type="NCBI Taxonomy" id="440168"/>
    <lineage>
        <taxon>Bacteria</taxon>
        <taxon>Pseudomonadati</taxon>
        <taxon>Pseudomonadota</taxon>
        <taxon>Alphaproteobacteria</taxon>
        <taxon>Hyphomicrobiales</taxon>
        <taxon>Devosiaceae</taxon>
        <taxon>Pelagibacterium</taxon>
    </lineage>
</organism>
<accession>A0A1G7WN84</accession>
<protein>
    <submittedName>
        <fullName evidence="4">Acetyl esterase/lipase</fullName>
    </submittedName>
</protein>
<dbReference type="InterPro" id="IPR029058">
    <property type="entry name" value="AB_hydrolase_fold"/>
</dbReference>
<dbReference type="GO" id="GO:0016787">
    <property type="term" value="F:hydrolase activity"/>
    <property type="evidence" value="ECO:0007669"/>
    <property type="project" value="UniProtKB-KW"/>
</dbReference>
<evidence type="ECO:0000259" key="3">
    <source>
        <dbReference type="Pfam" id="PF20434"/>
    </source>
</evidence>
<dbReference type="PANTHER" id="PTHR48081">
    <property type="entry name" value="AB HYDROLASE SUPERFAMILY PROTEIN C4A8.06C"/>
    <property type="match status" value="1"/>
</dbReference>
<dbReference type="Pfam" id="PF20434">
    <property type="entry name" value="BD-FAE"/>
    <property type="match status" value="1"/>
</dbReference>
<dbReference type="AlphaFoldDB" id="A0A1G7WN84"/>
<dbReference type="InterPro" id="IPR050300">
    <property type="entry name" value="GDXG_lipolytic_enzyme"/>
</dbReference>
<feature type="chain" id="PRO_5011438041" evidence="2">
    <location>
        <begin position="29"/>
        <end position="298"/>
    </location>
</feature>
<proteinExistence type="predicted"/>